<reference evidence="5 6" key="1">
    <citation type="submission" date="2020-09" db="EMBL/GenBank/DDBJ databases">
        <title>De no assembly of potato wild relative species, Solanum commersonii.</title>
        <authorList>
            <person name="Cho K."/>
        </authorList>
    </citation>
    <scope>NUCLEOTIDE SEQUENCE [LARGE SCALE GENOMIC DNA]</scope>
    <source>
        <strain evidence="5">LZ3.2</strain>
        <tissue evidence="5">Leaf</tissue>
    </source>
</reference>
<dbReference type="Proteomes" id="UP000824120">
    <property type="component" value="Chromosome 4"/>
</dbReference>
<name>A0A9J5ZL68_SOLCO</name>
<dbReference type="GO" id="GO:0005829">
    <property type="term" value="C:cytosol"/>
    <property type="evidence" value="ECO:0007669"/>
    <property type="project" value="TreeGrafter"/>
</dbReference>
<evidence type="ECO:0000259" key="4">
    <source>
        <dbReference type="Pfam" id="PF02782"/>
    </source>
</evidence>
<evidence type="ECO:0000256" key="1">
    <source>
        <dbReference type="ARBA" id="ARBA00009156"/>
    </source>
</evidence>
<dbReference type="OrthoDB" id="1728974at2759"/>
<proteinExistence type="inferred from homology"/>
<dbReference type="GO" id="GO:0004856">
    <property type="term" value="F:D-xylulokinase activity"/>
    <property type="evidence" value="ECO:0007669"/>
    <property type="project" value="TreeGrafter"/>
</dbReference>
<evidence type="ECO:0000256" key="2">
    <source>
        <dbReference type="ARBA" id="ARBA00022679"/>
    </source>
</evidence>
<keyword evidence="3" id="KW-0418">Kinase</keyword>
<evidence type="ECO:0000313" key="6">
    <source>
        <dbReference type="Proteomes" id="UP000824120"/>
    </source>
</evidence>
<protein>
    <recommendedName>
        <fullName evidence="4">Carbohydrate kinase FGGY C-terminal domain-containing protein</fullName>
    </recommendedName>
</protein>
<dbReference type="EMBL" id="JACXVP010000004">
    <property type="protein sequence ID" value="KAG5612868.1"/>
    <property type="molecule type" value="Genomic_DNA"/>
</dbReference>
<dbReference type="SUPFAM" id="SSF53067">
    <property type="entry name" value="Actin-like ATPase domain"/>
    <property type="match status" value="1"/>
</dbReference>
<organism evidence="5 6">
    <name type="scientific">Solanum commersonii</name>
    <name type="common">Commerson's wild potato</name>
    <name type="synonym">Commerson's nightshade</name>
    <dbReference type="NCBI Taxonomy" id="4109"/>
    <lineage>
        <taxon>Eukaryota</taxon>
        <taxon>Viridiplantae</taxon>
        <taxon>Streptophyta</taxon>
        <taxon>Embryophyta</taxon>
        <taxon>Tracheophyta</taxon>
        <taxon>Spermatophyta</taxon>
        <taxon>Magnoliopsida</taxon>
        <taxon>eudicotyledons</taxon>
        <taxon>Gunneridae</taxon>
        <taxon>Pentapetalae</taxon>
        <taxon>asterids</taxon>
        <taxon>lamiids</taxon>
        <taxon>Solanales</taxon>
        <taxon>Solanaceae</taxon>
        <taxon>Solanoideae</taxon>
        <taxon>Solaneae</taxon>
        <taxon>Solanum</taxon>
    </lineage>
</organism>
<evidence type="ECO:0000256" key="3">
    <source>
        <dbReference type="ARBA" id="ARBA00022777"/>
    </source>
</evidence>
<dbReference type="AlphaFoldDB" id="A0A9J5ZL68"/>
<dbReference type="InterPro" id="IPR018485">
    <property type="entry name" value="FGGY_C"/>
</dbReference>
<gene>
    <name evidence="5" type="ORF">H5410_024149</name>
</gene>
<dbReference type="Pfam" id="PF02782">
    <property type="entry name" value="FGGY_C"/>
    <property type="match status" value="1"/>
</dbReference>
<evidence type="ECO:0000313" key="5">
    <source>
        <dbReference type="EMBL" id="KAG5612868.1"/>
    </source>
</evidence>
<dbReference type="PANTHER" id="PTHR10196:SF88">
    <property type="entry name" value="XYLULOSE KINASE"/>
    <property type="match status" value="1"/>
</dbReference>
<dbReference type="Gene3D" id="3.30.420.40">
    <property type="match status" value="1"/>
</dbReference>
<accession>A0A9J5ZL68</accession>
<dbReference type="GO" id="GO:0005997">
    <property type="term" value="P:xylulose metabolic process"/>
    <property type="evidence" value="ECO:0007669"/>
    <property type="project" value="TreeGrafter"/>
</dbReference>
<feature type="domain" description="Carbohydrate kinase FGGY C-terminal" evidence="4">
    <location>
        <begin position="4"/>
        <end position="62"/>
    </location>
</feature>
<comment type="similarity">
    <text evidence="1">Belongs to the FGGY kinase family.</text>
</comment>
<keyword evidence="6" id="KW-1185">Reference proteome</keyword>
<dbReference type="InterPro" id="IPR043129">
    <property type="entry name" value="ATPase_NBD"/>
</dbReference>
<comment type="caution">
    <text evidence="5">The sequence shown here is derived from an EMBL/GenBank/DDBJ whole genome shotgun (WGS) entry which is preliminary data.</text>
</comment>
<dbReference type="PANTHER" id="PTHR10196">
    <property type="entry name" value="SUGAR KINASE"/>
    <property type="match status" value="1"/>
</dbReference>
<sequence length="123" mass="13548">MRAHAERLGMPSPPKKIIATGGASANDHILTIIASIFGCNVYTVQKPDSASLGAALRAAHGWLCNQKGKFVPISDMYIRKLEETSLSCKLSVPAADQDLIDKYTLLMKKRLEIENRLIQRLGR</sequence>
<keyword evidence="2" id="KW-0808">Transferase</keyword>